<keyword evidence="3" id="KW-0106">Calcium</keyword>
<evidence type="ECO:0000313" key="7">
    <source>
        <dbReference type="EMBL" id="MDO5974056.1"/>
    </source>
</evidence>
<dbReference type="InterPro" id="IPR052720">
    <property type="entry name" value="Glycosyl_hydrolase_97"/>
</dbReference>
<dbReference type="InterPro" id="IPR019563">
    <property type="entry name" value="GH97_catalytic"/>
</dbReference>
<reference evidence="7" key="1">
    <citation type="submission" date="2023-07" db="EMBL/GenBank/DDBJ databases">
        <title>Two novel species in the genus Flavivirga.</title>
        <authorList>
            <person name="Kwon K."/>
        </authorList>
    </citation>
    <scope>NUCLEOTIDE SEQUENCE</scope>
    <source>
        <strain evidence="7">KACC 14158</strain>
    </source>
</reference>
<dbReference type="PROSITE" id="PS51257">
    <property type="entry name" value="PROKAR_LIPOPROTEIN"/>
    <property type="match status" value="1"/>
</dbReference>
<comment type="subunit">
    <text evidence="2">Monomer.</text>
</comment>
<sequence length="694" mass="79801">MKLSSTIKILICFIAMVACKTEKKDASTLINSPNNKIKVHFYLTKNNEPSYMVYFKNEKVIDSSTMGFELKETLPLSKNFKILDVQRSTVNETWDMVWGEDANVQNHYNELKIALEETSELKRQLNIIFKVYDDGIGFRYEFPKQEHLNDVVITDENTEFNLTKDHKVWWIPGDWDIYEYLYNTTRFSEIDALKHYKPNTHLGQTYIPENAVNTPVTMKTDSGVYLSFHEADLTNYAGMTLAVDTGDLKMKSELVGNNENIKVKRQTPFETPWRTIQITEKAGDLIESKLILNLNDPSLVEDLPYFKPTKYVGIWWDMHIGTGHWDYSGNYHAANTKYAKDMIDFASEHNIAGMLVEGWNTGWEKWWDKKNKKVHFDFVTPYPDYDLEEVVSYGKSKGVALVMHHETSADIIRYEKQIDTAFALMKKLNIHAVKTGYVGSVIPEGEYHHGQYMVNHYQKVLEKGMAYQVAINAHEPIKATGKRRTYPVAISREGVRGQEYNAWSKDGGNPPEHLTIVPFTRMLGGPIDYTPGIFNTSLSPYKTDNQINTTLAHQLALYVVLYSPVQMVPDLITHYKNHPAFEFIKDVGVDWNTSKVLDAEIGEFITLARQEKRTKNWFVGCITDENARAIKVDLNFLEEDQIYIAKLYKDAQDSHYMNNPEIYEILKQEVDNKTIFELNLAPGGGCAISLIPKN</sequence>
<evidence type="ECO:0000256" key="2">
    <source>
        <dbReference type="ARBA" id="ARBA00011245"/>
    </source>
</evidence>
<dbReference type="Gene3D" id="2.70.98.10">
    <property type="match status" value="1"/>
</dbReference>
<keyword evidence="7" id="KW-0378">Hydrolase</keyword>
<accession>A0ABT8WLM5</accession>
<dbReference type="Pfam" id="PF14509">
    <property type="entry name" value="GH97_C"/>
    <property type="match status" value="1"/>
</dbReference>
<dbReference type="Pfam" id="PF14508">
    <property type="entry name" value="GH97_N"/>
    <property type="match status" value="1"/>
</dbReference>
<feature type="domain" description="Glycosyl-hydrolase 97 catalytic" evidence="4">
    <location>
        <begin position="315"/>
        <end position="495"/>
    </location>
</feature>
<comment type="caution">
    <text evidence="7">The sequence shown here is derived from an EMBL/GenBank/DDBJ whole genome shotgun (WGS) entry which is preliminary data.</text>
</comment>
<dbReference type="Gene3D" id="3.20.20.70">
    <property type="entry name" value="Aldolase class I"/>
    <property type="match status" value="1"/>
</dbReference>
<dbReference type="RefSeq" id="WP_303301196.1">
    <property type="nucleotide sequence ID" value="NZ_BAABDA010000051.1"/>
</dbReference>
<evidence type="ECO:0000256" key="3">
    <source>
        <dbReference type="ARBA" id="ARBA00022837"/>
    </source>
</evidence>
<organism evidence="7 8">
    <name type="scientific">Flavivirga jejuensis</name>
    <dbReference type="NCBI Taxonomy" id="870487"/>
    <lineage>
        <taxon>Bacteria</taxon>
        <taxon>Pseudomonadati</taxon>
        <taxon>Bacteroidota</taxon>
        <taxon>Flavobacteriia</taxon>
        <taxon>Flavobacteriales</taxon>
        <taxon>Flavobacteriaceae</taxon>
        <taxon>Flavivirga</taxon>
    </lineage>
</organism>
<protein>
    <submittedName>
        <fullName evidence="7">Glycoside hydrolase family 97 protein</fullName>
    </submittedName>
</protein>
<dbReference type="EMBL" id="JAUOEL010000002">
    <property type="protein sequence ID" value="MDO5974056.1"/>
    <property type="molecule type" value="Genomic_DNA"/>
</dbReference>
<keyword evidence="8" id="KW-1185">Reference proteome</keyword>
<dbReference type="InterPro" id="IPR013785">
    <property type="entry name" value="Aldolase_TIM"/>
</dbReference>
<dbReference type="GO" id="GO:0016787">
    <property type="term" value="F:hydrolase activity"/>
    <property type="evidence" value="ECO:0007669"/>
    <property type="project" value="UniProtKB-KW"/>
</dbReference>
<dbReference type="Proteomes" id="UP001176806">
    <property type="component" value="Unassembled WGS sequence"/>
</dbReference>
<dbReference type="PANTHER" id="PTHR35803">
    <property type="entry name" value="GLUCAN 1,4-ALPHA-GLUCOSIDASE SUSB-RELATED"/>
    <property type="match status" value="1"/>
</dbReference>
<evidence type="ECO:0000259" key="4">
    <source>
        <dbReference type="Pfam" id="PF10566"/>
    </source>
</evidence>
<evidence type="ECO:0000259" key="6">
    <source>
        <dbReference type="Pfam" id="PF14509"/>
    </source>
</evidence>
<evidence type="ECO:0000259" key="5">
    <source>
        <dbReference type="Pfam" id="PF14508"/>
    </source>
</evidence>
<name>A0ABT8WLM5_9FLAO</name>
<proteinExistence type="predicted"/>
<comment type="cofactor">
    <cofactor evidence="1">
        <name>Ca(2+)</name>
        <dbReference type="ChEBI" id="CHEBI:29108"/>
    </cofactor>
</comment>
<evidence type="ECO:0000256" key="1">
    <source>
        <dbReference type="ARBA" id="ARBA00001913"/>
    </source>
</evidence>
<dbReference type="InterPro" id="IPR014718">
    <property type="entry name" value="GH-type_carb-bd"/>
</dbReference>
<feature type="domain" description="Glycosyl-hydrolase 97 C-terminal oligomerisation" evidence="6">
    <location>
        <begin position="590"/>
        <end position="690"/>
    </location>
</feature>
<dbReference type="InterPro" id="IPR029483">
    <property type="entry name" value="GH97_C"/>
</dbReference>
<gene>
    <name evidence="7" type="ORF">Q4Q40_07650</name>
</gene>
<dbReference type="InterPro" id="IPR029486">
    <property type="entry name" value="GH97_N"/>
</dbReference>
<evidence type="ECO:0000313" key="8">
    <source>
        <dbReference type="Proteomes" id="UP001176806"/>
    </source>
</evidence>
<feature type="domain" description="Glycosyl-hydrolase 97 N-terminal" evidence="5">
    <location>
        <begin position="30"/>
        <end position="297"/>
    </location>
</feature>
<dbReference type="Pfam" id="PF10566">
    <property type="entry name" value="Glyco_hydro_97"/>
    <property type="match status" value="1"/>
</dbReference>
<dbReference type="PANTHER" id="PTHR35803:SF1">
    <property type="entry name" value="GLUCAN 1,4-ALPHA-GLUCOSIDASE SUSB"/>
    <property type="match status" value="1"/>
</dbReference>